<feature type="compositionally biased region" description="Low complexity" evidence="1">
    <location>
        <begin position="183"/>
        <end position="206"/>
    </location>
</feature>
<feature type="compositionally biased region" description="Polar residues" evidence="1">
    <location>
        <begin position="19"/>
        <end position="28"/>
    </location>
</feature>
<evidence type="ECO:0000313" key="2">
    <source>
        <dbReference type="EMBL" id="MDC0675462.1"/>
    </source>
</evidence>
<dbReference type="InterPro" id="IPR011009">
    <property type="entry name" value="Kinase-like_dom_sf"/>
</dbReference>
<feature type="region of interest" description="Disordered" evidence="1">
    <location>
        <begin position="182"/>
        <end position="227"/>
    </location>
</feature>
<dbReference type="Proteomes" id="UP001217838">
    <property type="component" value="Unassembled WGS sequence"/>
</dbReference>
<organism evidence="2 3">
    <name type="scientific">Nannocystis radixulma</name>
    <dbReference type="NCBI Taxonomy" id="2995305"/>
    <lineage>
        <taxon>Bacteria</taxon>
        <taxon>Pseudomonadati</taxon>
        <taxon>Myxococcota</taxon>
        <taxon>Polyangia</taxon>
        <taxon>Nannocystales</taxon>
        <taxon>Nannocystaceae</taxon>
        <taxon>Nannocystis</taxon>
    </lineage>
</organism>
<keyword evidence="3" id="KW-1185">Reference proteome</keyword>
<proteinExistence type="predicted"/>
<evidence type="ECO:0000256" key="1">
    <source>
        <dbReference type="SAM" id="MobiDB-lite"/>
    </source>
</evidence>
<feature type="region of interest" description="Disordered" evidence="1">
    <location>
        <begin position="1"/>
        <end position="42"/>
    </location>
</feature>
<feature type="compositionally biased region" description="Basic residues" evidence="1">
    <location>
        <begin position="210"/>
        <end position="220"/>
    </location>
</feature>
<evidence type="ECO:0008006" key="4">
    <source>
        <dbReference type="Google" id="ProtNLM"/>
    </source>
</evidence>
<name>A0ABT5BMY9_9BACT</name>
<feature type="compositionally biased region" description="Basic and acidic residues" evidence="1">
    <location>
        <begin position="70"/>
        <end position="83"/>
    </location>
</feature>
<gene>
    <name evidence="2" type="ORF">POL58_47400</name>
</gene>
<comment type="caution">
    <text evidence="2">The sequence shown here is derived from an EMBL/GenBank/DDBJ whole genome shotgun (WGS) entry which is preliminary data.</text>
</comment>
<feature type="region of interest" description="Disordered" evidence="1">
    <location>
        <begin position="60"/>
        <end position="109"/>
    </location>
</feature>
<reference evidence="2 3" key="1">
    <citation type="submission" date="2022-11" db="EMBL/GenBank/DDBJ databases">
        <title>Minimal conservation of predation-associated metabolite biosynthetic gene clusters underscores biosynthetic potential of Myxococcota including descriptions for ten novel species: Archangium lansinium sp. nov., Myxococcus landrumus sp. nov., Nannocystis bai.</title>
        <authorList>
            <person name="Ahearne A."/>
            <person name="Stevens C."/>
            <person name="Dowd S."/>
        </authorList>
    </citation>
    <scope>NUCLEOTIDE SEQUENCE [LARGE SCALE GENOMIC DNA]</scope>
    <source>
        <strain evidence="2 3">NCELM</strain>
    </source>
</reference>
<protein>
    <recommendedName>
        <fullName evidence="4">Protein kinase domain-containing protein</fullName>
    </recommendedName>
</protein>
<dbReference type="EMBL" id="JAQNDN010000028">
    <property type="protein sequence ID" value="MDC0675462.1"/>
    <property type="molecule type" value="Genomic_DNA"/>
</dbReference>
<accession>A0ABT5BMY9</accession>
<feature type="compositionally biased region" description="Polar residues" evidence="1">
    <location>
        <begin position="1"/>
        <end position="10"/>
    </location>
</feature>
<dbReference type="Gene3D" id="1.10.510.10">
    <property type="entry name" value="Transferase(Phosphotransferase) domain 1"/>
    <property type="match status" value="1"/>
</dbReference>
<sequence length="227" mass="25264">MSNEDQNTGNRPRAGMTGITPTSTSQYEGYQGTELPPGTVVTGTSQFEIVQRLGEGGMSKVYKAFDQPDEPLHRPEGDEERRARVGASPLPPRGPHVRELHAPQPRARQPGRYGEEFDVLWFAMEYLRGKDVSWFIESGTPMGIPVILEIFSQVLDALRYVPPAADRPLRHQAVERVRHPRLARPAAARGQAARLRGGPRPVRPVVAQHAPHHGRPALHRPRADDPR</sequence>
<evidence type="ECO:0000313" key="3">
    <source>
        <dbReference type="Proteomes" id="UP001217838"/>
    </source>
</evidence>
<dbReference type="SUPFAM" id="SSF56112">
    <property type="entry name" value="Protein kinase-like (PK-like)"/>
    <property type="match status" value="1"/>
</dbReference>